<dbReference type="Pfam" id="PF19054">
    <property type="entry name" value="DUF5753"/>
    <property type="match status" value="1"/>
</dbReference>
<name>A0A0X3V6T1_9ACTN</name>
<evidence type="ECO:0000313" key="3">
    <source>
        <dbReference type="Proteomes" id="UP000053244"/>
    </source>
</evidence>
<dbReference type="Proteomes" id="UP000053244">
    <property type="component" value="Unassembled WGS sequence"/>
</dbReference>
<organism evidence="2 3">
    <name type="scientific">Actinoplanes awajinensis subsp. mycoplanecinus</name>
    <dbReference type="NCBI Taxonomy" id="135947"/>
    <lineage>
        <taxon>Bacteria</taxon>
        <taxon>Bacillati</taxon>
        <taxon>Actinomycetota</taxon>
        <taxon>Actinomycetes</taxon>
        <taxon>Micromonosporales</taxon>
        <taxon>Micromonosporaceae</taxon>
        <taxon>Actinoplanes</taxon>
    </lineage>
</organism>
<reference evidence="2 3" key="1">
    <citation type="submission" date="2015-10" db="EMBL/GenBank/DDBJ databases">
        <authorList>
            <person name="Gilbert D.G."/>
        </authorList>
    </citation>
    <scope>NUCLEOTIDE SEQUENCE [LARGE SCALE GENOMIC DNA]</scope>
    <source>
        <strain evidence="2 3">NRRL B-16712</strain>
    </source>
</reference>
<dbReference type="EMBL" id="LLZH01000027">
    <property type="protein sequence ID" value="KUL40509.1"/>
    <property type="molecule type" value="Genomic_DNA"/>
</dbReference>
<gene>
    <name evidence="2" type="ORF">ADL15_07185</name>
</gene>
<accession>A0A0X3V6T1</accession>
<evidence type="ECO:0000259" key="1">
    <source>
        <dbReference type="Pfam" id="PF19054"/>
    </source>
</evidence>
<protein>
    <recommendedName>
        <fullName evidence="1">DUF5753 domain-containing protein</fullName>
    </recommendedName>
</protein>
<dbReference type="InterPro" id="IPR043917">
    <property type="entry name" value="DUF5753"/>
</dbReference>
<sequence length="207" mass="22716">MEKSGSPAKVIDARGPGAFEQLMRVERESAQIFYSLPLFLPGPFQSEGYAREMLSGIAHPAPTGGELADRLRVRMSRAAAFRERLDGDTPPRVWAVLDEAALRRTRDAAMMREQIDHLLELSQKDTVHLAVLPLSAGPTALLGGSFEVHEAAEGETSVFFEGRYQDEIIGPDQARAEYYRDLVKTLLATAASESEATSLLEGIRDSL</sequence>
<feature type="domain" description="DUF5753" evidence="1">
    <location>
        <begin position="19"/>
        <end position="201"/>
    </location>
</feature>
<dbReference type="AlphaFoldDB" id="A0A0X3V6T1"/>
<evidence type="ECO:0000313" key="2">
    <source>
        <dbReference type="EMBL" id="KUL40509.1"/>
    </source>
</evidence>
<keyword evidence="3" id="KW-1185">Reference proteome</keyword>
<comment type="caution">
    <text evidence="2">The sequence shown here is derived from an EMBL/GenBank/DDBJ whole genome shotgun (WGS) entry which is preliminary data.</text>
</comment>
<proteinExistence type="predicted"/>